<organism evidence="1 2">
    <name type="scientific">Negadavirga shengliensis</name>
    <dbReference type="NCBI Taxonomy" id="1389218"/>
    <lineage>
        <taxon>Bacteria</taxon>
        <taxon>Pseudomonadati</taxon>
        <taxon>Bacteroidota</taxon>
        <taxon>Cytophagia</taxon>
        <taxon>Cytophagales</taxon>
        <taxon>Cyclobacteriaceae</taxon>
        <taxon>Negadavirga</taxon>
    </lineage>
</organism>
<sequence length="304" mass="35017">MQQKWPELSYEKGRKTFETLHMWTQVIGKIKLATLPWLNHSWHVTLHITPIGLSTLNMPYQGIHFQIDFDFINHQLKVGTSEGEFRSFDLNGRSVADFYRKVFEVLHELQIDVKIKPVPVEIENPIPFEEDTVHATYDKTQVAALHQALLSMQDVFNRFRCGFKGKCSPVHFFWGSFDLAVSRFSGRRAPKHPGGVPHLPDWVAEEAYSHEVTSCGFWPGSEALPEPAFYCYLYPEPDDYKHAKVRPDEAYYHNTLREFVLPYNAVQQSEDPASTLHLFLESTYEAGAALANWDREALDGKVMI</sequence>
<evidence type="ECO:0000313" key="1">
    <source>
        <dbReference type="EMBL" id="MFC4871942.1"/>
    </source>
</evidence>
<keyword evidence="2" id="KW-1185">Reference proteome</keyword>
<dbReference type="Proteomes" id="UP001595818">
    <property type="component" value="Unassembled WGS sequence"/>
</dbReference>
<dbReference type="RefSeq" id="WP_377063884.1">
    <property type="nucleotide sequence ID" value="NZ_JBHSJJ010000004.1"/>
</dbReference>
<name>A0ABV9SZT9_9BACT</name>
<comment type="caution">
    <text evidence="1">The sequence shown here is derived from an EMBL/GenBank/DDBJ whole genome shotgun (WGS) entry which is preliminary data.</text>
</comment>
<gene>
    <name evidence="1" type="ORF">ACFPFU_09605</name>
</gene>
<accession>A0ABV9SZT9</accession>
<reference evidence="2" key="1">
    <citation type="journal article" date="2019" name="Int. J. Syst. Evol. Microbiol.">
        <title>The Global Catalogue of Microorganisms (GCM) 10K type strain sequencing project: providing services to taxonomists for standard genome sequencing and annotation.</title>
        <authorList>
            <consortium name="The Broad Institute Genomics Platform"/>
            <consortium name="The Broad Institute Genome Sequencing Center for Infectious Disease"/>
            <person name="Wu L."/>
            <person name="Ma J."/>
        </authorList>
    </citation>
    <scope>NUCLEOTIDE SEQUENCE [LARGE SCALE GENOMIC DNA]</scope>
    <source>
        <strain evidence="2">CGMCC 4.7466</strain>
    </source>
</reference>
<dbReference type="EMBL" id="JBHSJJ010000004">
    <property type="protein sequence ID" value="MFC4871942.1"/>
    <property type="molecule type" value="Genomic_DNA"/>
</dbReference>
<protein>
    <submittedName>
        <fullName evidence="1">DUF5996 family protein</fullName>
    </submittedName>
</protein>
<proteinExistence type="predicted"/>
<evidence type="ECO:0000313" key="2">
    <source>
        <dbReference type="Proteomes" id="UP001595818"/>
    </source>
</evidence>
<dbReference type="Pfam" id="PF19459">
    <property type="entry name" value="DUF5996"/>
    <property type="match status" value="1"/>
</dbReference>
<dbReference type="InterPro" id="IPR046038">
    <property type="entry name" value="DUF5996"/>
</dbReference>